<feature type="transmembrane region" description="Helical" evidence="1">
    <location>
        <begin position="115"/>
        <end position="135"/>
    </location>
</feature>
<feature type="transmembrane region" description="Helical" evidence="1">
    <location>
        <begin position="166"/>
        <end position="199"/>
    </location>
</feature>
<evidence type="ECO:0000313" key="2">
    <source>
        <dbReference type="EMBL" id="KAG9393612.1"/>
    </source>
</evidence>
<gene>
    <name evidence="2" type="ORF">J8273_4911</name>
</gene>
<organism evidence="2 3">
    <name type="scientific">Carpediemonas membranifera</name>
    <dbReference type="NCBI Taxonomy" id="201153"/>
    <lineage>
        <taxon>Eukaryota</taxon>
        <taxon>Metamonada</taxon>
        <taxon>Carpediemonas-like organisms</taxon>
        <taxon>Carpediemonas</taxon>
    </lineage>
</organism>
<dbReference type="Proteomes" id="UP000717585">
    <property type="component" value="Unassembled WGS sequence"/>
</dbReference>
<proteinExistence type="predicted"/>
<feature type="transmembrane region" description="Helical" evidence="1">
    <location>
        <begin position="296"/>
        <end position="320"/>
    </location>
</feature>
<feature type="transmembrane region" description="Helical" evidence="1">
    <location>
        <begin position="211"/>
        <end position="232"/>
    </location>
</feature>
<accession>A0A8J6BB09</accession>
<dbReference type="EMBL" id="JAHDYR010000022">
    <property type="protein sequence ID" value="KAG9393612.1"/>
    <property type="molecule type" value="Genomic_DNA"/>
</dbReference>
<reference evidence="2" key="1">
    <citation type="submission" date="2021-05" db="EMBL/GenBank/DDBJ databases">
        <title>A free-living protist that lacks canonical eukaryotic 1 DNA replication and segregation systems.</title>
        <authorList>
            <person name="Salas-Leiva D.E."/>
            <person name="Tromer E.C."/>
            <person name="Curtis B.A."/>
            <person name="Jerlstrom-Hultqvist J."/>
            <person name="Kolisko M."/>
            <person name="Yi Z."/>
            <person name="Salas-Leiva J.S."/>
            <person name="Gallot-Lavallee L."/>
            <person name="Kops G.J.P.L."/>
            <person name="Archibald J.M."/>
            <person name="Simpson A.G.B."/>
            <person name="Roger A.J."/>
        </authorList>
    </citation>
    <scope>NUCLEOTIDE SEQUENCE</scope>
    <source>
        <strain evidence="2">BICM</strain>
    </source>
</reference>
<feature type="transmembrane region" description="Helical" evidence="1">
    <location>
        <begin position="20"/>
        <end position="42"/>
    </location>
</feature>
<keyword evidence="1" id="KW-0812">Transmembrane</keyword>
<feature type="transmembrane region" description="Helical" evidence="1">
    <location>
        <begin position="71"/>
        <end position="95"/>
    </location>
</feature>
<protein>
    <submittedName>
        <fullName evidence="2">Uncharacterized protein</fullName>
    </submittedName>
</protein>
<evidence type="ECO:0000313" key="3">
    <source>
        <dbReference type="Proteomes" id="UP000717585"/>
    </source>
</evidence>
<name>A0A8J6BB09_9EUKA</name>
<evidence type="ECO:0000256" key="1">
    <source>
        <dbReference type="SAM" id="Phobius"/>
    </source>
</evidence>
<keyword evidence="1" id="KW-0472">Membrane</keyword>
<dbReference type="AlphaFoldDB" id="A0A8J6BB09"/>
<keyword evidence="3" id="KW-1185">Reference proteome</keyword>
<feature type="transmembrane region" description="Helical" evidence="1">
    <location>
        <begin position="253"/>
        <end position="276"/>
    </location>
</feature>
<keyword evidence="1" id="KW-1133">Transmembrane helix</keyword>
<comment type="caution">
    <text evidence="2">The sequence shown here is derived from an EMBL/GenBank/DDBJ whole genome shotgun (WGS) entry which is preliminary data.</text>
</comment>
<sequence>MIERNAYLCVDDTANSFTSLLLIALLFISGLVALVASVFVVVDLTTRVQHLRTLRATSWMSKLIKRDDFRLILAIFAMLASLPRVAGLIVTIQLQYRATSSKQSAELIAQLFNSIPPWVTMLLFISVGAWALLAAGPPLRGMPRAQSVITPSIQQGRGNAEVWARVIALSTVSAIAVLSAVICLGGLLVGLVLGVGAMLSYSNVLEALSHGLVFVFLMVSFSYLWIVLASVIRAHTIQSQSNPDTPTQYTRTVYRIVILQFMTAVSGAAVLIRAVGSTSAELWVLSVLYSTIGCNMSMVFYLMSAEIIPVVLLAIAIGLYRDEAAFTMADRARFTPGAEQTLLLASPARDTGEPLSASDSYMDDDQMAYDFVD</sequence>